<name>D7TD73_VITVI</name>
<dbReference type="PaxDb" id="29760-VIT_12s0057g01040.t01"/>
<evidence type="ECO:0000313" key="1">
    <source>
        <dbReference type="EMBL" id="CBI28446.3"/>
    </source>
</evidence>
<organism evidence="1 2">
    <name type="scientific">Vitis vinifera</name>
    <name type="common">Grape</name>
    <dbReference type="NCBI Taxonomy" id="29760"/>
    <lineage>
        <taxon>Eukaryota</taxon>
        <taxon>Viridiplantae</taxon>
        <taxon>Streptophyta</taxon>
        <taxon>Embryophyta</taxon>
        <taxon>Tracheophyta</taxon>
        <taxon>Spermatophyta</taxon>
        <taxon>Magnoliopsida</taxon>
        <taxon>eudicotyledons</taxon>
        <taxon>Gunneridae</taxon>
        <taxon>Pentapetalae</taxon>
        <taxon>rosids</taxon>
        <taxon>Vitales</taxon>
        <taxon>Vitaceae</taxon>
        <taxon>Viteae</taxon>
        <taxon>Vitis</taxon>
    </lineage>
</organism>
<dbReference type="SUPFAM" id="SSF54001">
    <property type="entry name" value="Cysteine proteinases"/>
    <property type="match status" value="1"/>
</dbReference>
<dbReference type="InParanoid" id="D7TD73"/>
<protein>
    <submittedName>
        <fullName evidence="1">Uncharacterized protein</fullName>
    </submittedName>
</protein>
<dbReference type="InterPro" id="IPR038765">
    <property type="entry name" value="Papain-like_cys_pep_sf"/>
</dbReference>
<sequence>MILFGSPQPFFDRKTSIVSKYIDELDYCEKLFNLMHDNCPGNWYLCIIDFKNSHIQILDSLRFRSLDEFRFKSVKIMVEFF</sequence>
<proteinExistence type="predicted"/>
<dbReference type="HOGENOM" id="CLU_177334_0_0_1"/>
<evidence type="ECO:0000313" key="2">
    <source>
        <dbReference type="Proteomes" id="UP000009183"/>
    </source>
</evidence>
<gene>
    <name evidence="1" type="ordered locus">VIT_12s0057g01040</name>
</gene>
<accession>D7TD73</accession>
<dbReference type="Gene3D" id="3.40.395.10">
    <property type="entry name" value="Adenoviral Proteinase, Chain A"/>
    <property type="match status" value="1"/>
</dbReference>
<dbReference type="Proteomes" id="UP000009183">
    <property type="component" value="Chromosome 12"/>
</dbReference>
<reference evidence="2" key="1">
    <citation type="journal article" date="2007" name="Nature">
        <title>The grapevine genome sequence suggests ancestral hexaploidization in major angiosperm phyla.</title>
        <authorList>
            <consortium name="The French-Italian Public Consortium for Grapevine Genome Characterization."/>
            <person name="Jaillon O."/>
            <person name="Aury J.-M."/>
            <person name="Noel B."/>
            <person name="Policriti A."/>
            <person name="Clepet C."/>
            <person name="Casagrande A."/>
            <person name="Choisne N."/>
            <person name="Aubourg S."/>
            <person name="Vitulo N."/>
            <person name="Jubin C."/>
            <person name="Vezzi A."/>
            <person name="Legeai F."/>
            <person name="Hugueney P."/>
            <person name="Dasilva C."/>
            <person name="Horner D."/>
            <person name="Mica E."/>
            <person name="Jublot D."/>
            <person name="Poulain J."/>
            <person name="Bruyere C."/>
            <person name="Billault A."/>
            <person name="Segurens B."/>
            <person name="Gouyvenoux M."/>
            <person name="Ugarte E."/>
            <person name="Cattonaro F."/>
            <person name="Anthouard V."/>
            <person name="Vico V."/>
            <person name="Del Fabbro C."/>
            <person name="Alaux M."/>
            <person name="Di Gaspero G."/>
            <person name="Dumas V."/>
            <person name="Felice N."/>
            <person name="Paillard S."/>
            <person name="Juman I."/>
            <person name="Moroldo M."/>
            <person name="Scalabrin S."/>
            <person name="Canaguier A."/>
            <person name="Le Clainche I."/>
            <person name="Malacrida G."/>
            <person name="Durand E."/>
            <person name="Pesole G."/>
            <person name="Laucou V."/>
            <person name="Chatelet P."/>
            <person name="Merdinoglu D."/>
            <person name="Delledonne M."/>
            <person name="Pezzotti M."/>
            <person name="Lecharny A."/>
            <person name="Scarpelli C."/>
            <person name="Artiguenave F."/>
            <person name="Pe M.E."/>
            <person name="Valle G."/>
            <person name="Morgante M."/>
            <person name="Caboche M."/>
            <person name="Adam-Blondon A.-F."/>
            <person name="Weissenbach J."/>
            <person name="Quetier F."/>
            <person name="Wincker P."/>
        </authorList>
    </citation>
    <scope>NUCLEOTIDE SEQUENCE [LARGE SCALE GENOMIC DNA]</scope>
    <source>
        <strain evidence="2">cv. Pinot noir / PN40024</strain>
    </source>
</reference>
<dbReference type="AlphaFoldDB" id="D7TD73"/>
<dbReference type="EMBL" id="FN595759">
    <property type="protein sequence ID" value="CBI28446.3"/>
    <property type="molecule type" value="Genomic_DNA"/>
</dbReference>
<keyword evidence="2" id="KW-1185">Reference proteome</keyword>